<dbReference type="Proteomes" id="UP001177140">
    <property type="component" value="Unassembled WGS sequence"/>
</dbReference>
<evidence type="ECO:0000256" key="2">
    <source>
        <dbReference type="ARBA" id="ARBA00022723"/>
    </source>
</evidence>
<feature type="region of interest" description="Disordered" evidence="7">
    <location>
        <begin position="306"/>
        <end position="334"/>
    </location>
</feature>
<dbReference type="GO" id="GO:0003676">
    <property type="term" value="F:nucleic acid binding"/>
    <property type="evidence" value="ECO:0007669"/>
    <property type="project" value="InterPro"/>
</dbReference>
<evidence type="ECO:0000256" key="7">
    <source>
        <dbReference type="SAM" id="MobiDB-lite"/>
    </source>
</evidence>
<evidence type="ECO:0000259" key="8">
    <source>
        <dbReference type="PROSITE" id="PS50966"/>
    </source>
</evidence>
<dbReference type="GO" id="GO:0006355">
    <property type="term" value="P:regulation of DNA-templated transcription"/>
    <property type="evidence" value="ECO:0007669"/>
    <property type="project" value="UniProtKB-UniRule"/>
</dbReference>
<dbReference type="InterPro" id="IPR036875">
    <property type="entry name" value="Znf_CCHC_sf"/>
</dbReference>
<dbReference type="InterPro" id="IPR018289">
    <property type="entry name" value="MULE_transposase_dom"/>
</dbReference>
<comment type="caution">
    <text evidence="9">The sequence shown here is derived from an EMBL/GenBank/DDBJ whole genome shotgun (WGS) entry which is preliminary data.</text>
</comment>
<evidence type="ECO:0000313" key="10">
    <source>
        <dbReference type="Proteomes" id="UP001177140"/>
    </source>
</evidence>
<accession>A0AA41VLY5</accession>
<dbReference type="EMBL" id="JAJJMA010250051">
    <property type="protein sequence ID" value="MCL7043751.1"/>
    <property type="molecule type" value="Genomic_DNA"/>
</dbReference>
<dbReference type="AlphaFoldDB" id="A0AA41VLY5"/>
<dbReference type="PANTHER" id="PTHR31669">
    <property type="entry name" value="PROTEIN FAR1-RELATED SEQUENCE 10-RELATED"/>
    <property type="match status" value="1"/>
</dbReference>
<evidence type="ECO:0000256" key="1">
    <source>
        <dbReference type="ARBA" id="ARBA00005889"/>
    </source>
</evidence>
<dbReference type="GO" id="GO:0008270">
    <property type="term" value="F:zinc ion binding"/>
    <property type="evidence" value="ECO:0007669"/>
    <property type="project" value="UniProtKB-UniRule"/>
</dbReference>
<keyword evidence="3 5" id="KW-0863">Zinc-finger</keyword>
<keyword evidence="10" id="KW-1185">Reference proteome</keyword>
<sequence>MGKAPDTILTDQDPWLTEAIQSQLPRTKHAFCIWHITAKFSGWFLSTLRGKYFDWCNDFYRLYRVETEEEFENEWFMTASKYNLHANKHVVGLYNARKCWVPAFLRGYFFGGMTTTGRSESINAFVKRFIDSHTTLGQFLKQVDIAIQDIQQKEAYDRMLDKHRFHNLEIISPLEDQAQKILTQYAFSMIKEQLERATQYSVLSKTGPNFVMKYFQSVTTTKKRKVYWDGNVTYCSCKNFEFCGIVCRHILQAFSHTGCFEIPDMYLPLRWRSDYLCDEDPSQIQLPTNNNDASQGETTRSVAIDSAPMDDNIGCPPMSNPKGRRKKKRMRGGKELAKQKKTCSYCNEVGHYATTCQTKKANYFFFFGNGKKKNKKKKACEDFPTAETSNNGENKKKITCDDLNLNPIFHLKY</sequence>
<keyword evidence="6" id="KW-0539">Nucleus</keyword>
<evidence type="ECO:0000256" key="4">
    <source>
        <dbReference type="ARBA" id="ARBA00022833"/>
    </source>
</evidence>
<dbReference type="PROSITE" id="PS50966">
    <property type="entry name" value="ZF_SWIM"/>
    <property type="match status" value="1"/>
</dbReference>
<dbReference type="Pfam" id="PF04434">
    <property type="entry name" value="SWIM"/>
    <property type="match status" value="1"/>
</dbReference>
<dbReference type="SMART" id="SM00575">
    <property type="entry name" value="ZnF_PMZ"/>
    <property type="match status" value="1"/>
</dbReference>
<dbReference type="InterPro" id="IPR031052">
    <property type="entry name" value="FHY3/FAR1"/>
</dbReference>
<comment type="similarity">
    <text evidence="1 6">Belongs to the FHY3/FAR1 family.</text>
</comment>
<dbReference type="PANTHER" id="PTHR31669:SF263">
    <property type="entry name" value="PROTEIN FAR1-RELATED SEQUENCE"/>
    <property type="match status" value="1"/>
</dbReference>
<reference evidence="9" key="1">
    <citation type="submission" date="2022-03" db="EMBL/GenBank/DDBJ databases">
        <title>A functionally conserved STORR gene fusion in Papaver species that diverged 16.8 million years ago.</title>
        <authorList>
            <person name="Catania T."/>
        </authorList>
    </citation>
    <scope>NUCLEOTIDE SEQUENCE</scope>
    <source>
        <strain evidence="9">S-191538</strain>
    </source>
</reference>
<protein>
    <recommendedName>
        <fullName evidence="6">Protein FAR1-RELATED SEQUENCE</fullName>
    </recommendedName>
</protein>
<comment type="function">
    <text evidence="6">Putative transcription activator involved in regulating light control of development.</text>
</comment>
<dbReference type="Pfam" id="PF10551">
    <property type="entry name" value="MULE"/>
    <property type="match status" value="1"/>
</dbReference>
<dbReference type="SUPFAM" id="SSF57756">
    <property type="entry name" value="Retrovirus zinc finger-like domains"/>
    <property type="match status" value="1"/>
</dbReference>
<dbReference type="InterPro" id="IPR006564">
    <property type="entry name" value="Znf_PMZ"/>
</dbReference>
<gene>
    <name evidence="9" type="ORF">MKW94_018234</name>
</gene>
<evidence type="ECO:0000256" key="3">
    <source>
        <dbReference type="ARBA" id="ARBA00022771"/>
    </source>
</evidence>
<dbReference type="GO" id="GO:0005634">
    <property type="term" value="C:nucleus"/>
    <property type="evidence" value="ECO:0007669"/>
    <property type="project" value="UniProtKB-SubCell"/>
</dbReference>
<keyword evidence="2 6" id="KW-0479">Metal-binding</keyword>
<evidence type="ECO:0000256" key="6">
    <source>
        <dbReference type="RuleBase" id="RU367018"/>
    </source>
</evidence>
<name>A0AA41VLY5_PAPNU</name>
<dbReference type="InterPro" id="IPR007527">
    <property type="entry name" value="Znf_SWIM"/>
</dbReference>
<evidence type="ECO:0000256" key="5">
    <source>
        <dbReference type="PROSITE-ProRule" id="PRU00325"/>
    </source>
</evidence>
<keyword evidence="4 6" id="KW-0862">Zinc</keyword>
<comment type="subcellular location">
    <subcellularLocation>
        <location evidence="6">Nucleus</location>
    </subcellularLocation>
</comment>
<organism evidence="9 10">
    <name type="scientific">Papaver nudicaule</name>
    <name type="common">Iceland poppy</name>
    <dbReference type="NCBI Taxonomy" id="74823"/>
    <lineage>
        <taxon>Eukaryota</taxon>
        <taxon>Viridiplantae</taxon>
        <taxon>Streptophyta</taxon>
        <taxon>Embryophyta</taxon>
        <taxon>Tracheophyta</taxon>
        <taxon>Spermatophyta</taxon>
        <taxon>Magnoliopsida</taxon>
        <taxon>Ranunculales</taxon>
        <taxon>Papaveraceae</taxon>
        <taxon>Papaveroideae</taxon>
        <taxon>Papaver</taxon>
    </lineage>
</organism>
<evidence type="ECO:0000313" key="9">
    <source>
        <dbReference type="EMBL" id="MCL7043751.1"/>
    </source>
</evidence>
<feature type="compositionally biased region" description="Basic residues" evidence="7">
    <location>
        <begin position="322"/>
        <end position="331"/>
    </location>
</feature>
<proteinExistence type="inferred from homology"/>
<feature type="domain" description="SWIM-type" evidence="8">
    <location>
        <begin position="224"/>
        <end position="258"/>
    </location>
</feature>